<evidence type="ECO:0000313" key="3">
    <source>
        <dbReference type="Proteomes" id="UP000501780"/>
    </source>
</evidence>
<proteinExistence type="predicted"/>
<dbReference type="InterPro" id="IPR027417">
    <property type="entry name" value="P-loop_NTPase"/>
</dbReference>
<dbReference type="EMBL" id="CP050831">
    <property type="protein sequence ID" value="QIU97092.1"/>
    <property type="molecule type" value="Genomic_DNA"/>
</dbReference>
<organism evidence="2 3">
    <name type="scientific">Bacteroides faecium</name>
    <dbReference type="NCBI Taxonomy" id="2715212"/>
    <lineage>
        <taxon>Bacteria</taxon>
        <taxon>Pseudomonadati</taxon>
        <taxon>Bacteroidota</taxon>
        <taxon>Bacteroidia</taxon>
        <taxon>Bacteroidales</taxon>
        <taxon>Bacteroidaceae</taxon>
        <taxon>Bacteroides</taxon>
    </lineage>
</organism>
<dbReference type="Pfam" id="PF13166">
    <property type="entry name" value="AAA_13"/>
    <property type="match status" value="1"/>
</dbReference>
<reference evidence="2 3" key="1">
    <citation type="submission" date="2020-03" db="EMBL/GenBank/DDBJ databases">
        <title>Genomic analysis of Bacteroides faecium CBA7301.</title>
        <authorList>
            <person name="Kim J."/>
            <person name="Roh S.W."/>
        </authorList>
    </citation>
    <scope>NUCLEOTIDE SEQUENCE [LARGE SCALE GENOMIC DNA]</scope>
    <source>
        <strain evidence="2 3">CBA7301</strain>
    </source>
</reference>
<dbReference type="Gene3D" id="3.40.50.300">
    <property type="entry name" value="P-loop containing nucleotide triphosphate hydrolases"/>
    <property type="match status" value="1"/>
</dbReference>
<dbReference type="InterPro" id="IPR026866">
    <property type="entry name" value="CR006_AAA"/>
</dbReference>
<protein>
    <submittedName>
        <fullName evidence="2">AAA family ATPase</fullName>
    </submittedName>
</protein>
<gene>
    <name evidence="2" type="ORF">BacF7301_24355</name>
</gene>
<feature type="domain" description="Protein CR006 P-loop" evidence="1">
    <location>
        <begin position="16"/>
        <end position="729"/>
    </location>
</feature>
<accession>A0A6H0KUU0</accession>
<dbReference type="SUPFAM" id="SSF52540">
    <property type="entry name" value="P-loop containing nucleoside triphosphate hydrolases"/>
    <property type="match status" value="1"/>
</dbReference>
<dbReference type="Proteomes" id="UP000501780">
    <property type="component" value="Chromosome"/>
</dbReference>
<dbReference type="RefSeq" id="WP_167966791.1">
    <property type="nucleotide sequence ID" value="NZ_CP050831.1"/>
</dbReference>
<sequence>MIKRIKSIKNLGVFSNYRMNGNTRDFNEKNIIYGWNYSGKTTLSRLFSFLNKDYEIPIEHSDIEFEVELTNGQIITHENRNSSPLNVKIFNSDFIRDNLSFERTNNRIKGITFDVGGNIETRDKITSNNNLITKAESLLEKHQENILKFNEFETKFTKEAGRIKNDCFNSLIEFNKGHLKKIIDTLSAPLETYVLLDAKQLGEIKATALTQNPKQEIPIETSSILEFENIYNEYKLILQSEPTKTEEDSLLSNDIDLYNWAKSGYNIYIEKNPIIKKCAFCGNNIDDSRLTYLNAFYTNEAAKLRVRITNLKIKINTEKQKIEELDWSKKSVNDLMDCCQQEFSSLLAKYSTVKANYISALDILQDDLVKKDSQYIFIKQKPSEIDIDFITQIEEWVRSAKDIFNKHNKNIQEFGVIRERARDIYKKHLIAKYLIDEQYYEIKRLKQCEEHLGTNCKNIINKIKLENKELEAQLKTITKGKEELNKFIHLFLNRDDISIEVTDDDYFILKRGINIATNLSDGEMTAIAFSHFMVMLDSLQTNKLMDTIIYIDDPISSLDANHIAQVSSLINSFFFRRGIDAENPSKIISCFKQLFISTHSFEFYSFIKTANNIKRNKDGKGCNSFFLKRKNNTESTLTDIPKELSSYNSEYIYLFSEIDKFKDAGFPEEKSYIMPNVIRRFLEIYTLIKLPGNKDEIDNRVKILIGDANELKILHTFSHFTSFERVAQHNALIFKLEDIILDLYVLLSKDPAHLSSLYEGIEKKDI</sequence>
<evidence type="ECO:0000259" key="1">
    <source>
        <dbReference type="Pfam" id="PF13166"/>
    </source>
</evidence>
<name>A0A6H0KUU0_9BACE</name>
<dbReference type="KEGG" id="bfc:BacF7301_24355"/>
<keyword evidence="3" id="KW-1185">Reference proteome</keyword>
<dbReference type="AlphaFoldDB" id="A0A6H0KUU0"/>
<evidence type="ECO:0000313" key="2">
    <source>
        <dbReference type="EMBL" id="QIU97092.1"/>
    </source>
</evidence>